<dbReference type="Proteomes" id="UP000538196">
    <property type="component" value="Unassembled WGS sequence"/>
</dbReference>
<evidence type="ECO:0000313" key="2">
    <source>
        <dbReference type="EMBL" id="MBB2968453.1"/>
    </source>
</evidence>
<evidence type="ECO:0000256" key="1">
    <source>
        <dbReference type="SAM" id="Phobius"/>
    </source>
</evidence>
<sequence>MLLQAIEDQTSRAGVSLERMTITRKPDAAVLATPTLAMAFGALQGGWFVGEMVKNVIRGG</sequence>
<keyword evidence="1" id="KW-0812">Transmembrane</keyword>
<keyword evidence="1" id="KW-1133">Transmembrane helix</keyword>
<feature type="transmembrane region" description="Helical" evidence="1">
    <location>
        <begin position="28"/>
        <end position="50"/>
    </location>
</feature>
<name>A0A7W4YJI0_LEIAQ</name>
<keyword evidence="1" id="KW-0472">Membrane</keyword>
<evidence type="ECO:0000313" key="4">
    <source>
        <dbReference type="Proteomes" id="UP000538196"/>
    </source>
</evidence>
<keyword evidence="4" id="KW-1185">Reference proteome</keyword>
<protein>
    <submittedName>
        <fullName evidence="2">Uncharacterized protein</fullName>
    </submittedName>
</protein>
<gene>
    <name evidence="2" type="ORF">FHX33_003229</name>
    <name evidence="3" type="ORF">FHX33_003681</name>
</gene>
<dbReference type="EMBL" id="JACHVP010000004">
    <property type="protein sequence ID" value="MBB2968453.1"/>
    <property type="molecule type" value="Genomic_DNA"/>
</dbReference>
<proteinExistence type="predicted"/>
<accession>A0A7W4YJI0</accession>
<dbReference type="AlphaFoldDB" id="A0A7W4YJI0"/>
<evidence type="ECO:0000313" key="3">
    <source>
        <dbReference type="EMBL" id="MBB2968899.1"/>
    </source>
</evidence>
<comment type="caution">
    <text evidence="2">The sequence shown here is derived from an EMBL/GenBank/DDBJ whole genome shotgun (WGS) entry which is preliminary data.</text>
</comment>
<dbReference type="EMBL" id="JACHVP010000005">
    <property type="protein sequence ID" value="MBB2968899.1"/>
    <property type="molecule type" value="Genomic_DNA"/>
</dbReference>
<reference evidence="2 4" key="1">
    <citation type="submission" date="2020-08" db="EMBL/GenBank/DDBJ databases">
        <title>Sequencing the genomes of 1000 actinobacteria strains.</title>
        <authorList>
            <person name="Klenk H.-P."/>
        </authorList>
    </citation>
    <scope>NUCLEOTIDE SEQUENCE [LARGE SCALE GENOMIC DNA]</scope>
    <source>
        <strain evidence="2 4">DSM 20146</strain>
    </source>
</reference>
<organism evidence="2 4">
    <name type="scientific">Leifsonia aquatica</name>
    <name type="common">Corynebacterium aquaticum</name>
    <dbReference type="NCBI Taxonomy" id="144185"/>
    <lineage>
        <taxon>Bacteria</taxon>
        <taxon>Bacillati</taxon>
        <taxon>Actinomycetota</taxon>
        <taxon>Actinomycetes</taxon>
        <taxon>Micrococcales</taxon>
        <taxon>Microbacteriaceae</taxon>
        <taxon>Leifsonia</taxon>
    </lineage>
</organism>